<feature type="domain" description="Response regulatory" evidence="6">
    <location>
        <begin position="6"/>
        <end position="120"/>
    </location>
</feature>
<dbReference type="Pfam" id="PF00072">
    <property type="entry name" value="Response_reg"/>
    <property type="match status" value="1"/>
</dbReference>
<dbReference type="Gene3D" id="1.10.10.10">
    <property type="entry name" value="Winged helix-like DNA-binding domain superfamily/Winged helix DNA-binding domain"/>
    <property type="match status" value="1"/>
</dbReference>
<keyword evidence="3 5" id="KW-0238">DNA-binding</keyword>
<dbReference type="InterPro" id="IPR016032">
    <property type="entry name" value="Sig_transdc_resp-reg_C-effctor"/>
</dbReference>
<dbReference type="GO" id="GO:0006355">
    <property type="term" value="P:regulation of DNA-templated transcription"/>
    <property type="evidence" value="ECO:0007669"/>
    <property type="project" value="InterPro"/>
</dbReference>
<accession>A0A1C4F3M5</accession>
<dbReference type="PANTHER" id="PTHR48111:SF40">
    <property type="entry name" value="PHOSPHATE REGULON TRANSCRIPTIONAL REGULATORY PROTEIN PHOB"/>
    <property type="match status" value="1"/>
</dbReference>
<evidence type="ECO:0000256" key="5">
    <source>
        <dbReference type="PROSITE-ProRule" id="PRU01091"/>
    </source>
</evidence>
<feature type="modified residue" description="4-aspartylphosphate" evidence="4">
    <location>
        <position position="55"/>
    </location>
</feature>
<evidence type="ECO:0000256" key="2">
    <source>
        <dbReference type="ARBA" id="ARBA00023012"/>
    </source>
</evidence>
<dbReference type="PROSITE" id="PS50110">
    <property type="entry name" value="RESPONSE_REGULATORY"/>
    <property type="match status" value="1"/>
</dbReference>
<evidence type="ECO:0000256" key="3">
    <source>
        <dbReference type="ARBA" id="ARBA00023125"/>
    </source>
</evidence>
<dbReference type="SUPFAM" id="SSF46894">
    <property type="entry name" value="C-terminal effector domain of the bipartite response regulators"/>
    <property type="match status" value="1"/>
</dbReference>
<proteinExistence type="predicted"/>
<dbReference type="InterPro" id="IPR001867">
    <property type="entry name" value="OmpR/PhoB-type_DNA-bd"/>
</dbReference>
<dbReference type="SMART" id="SM00862">
    <property type="entry name" value="Trans_reg_C"/>
    <property type="match status" value="1"/>
</dbReference>
<dbReference type="Gene3D" id="6.10.250.690">
    <property type="match status" value="1"/>
</dbReference>
<dbReference type="Proteomes" id="UP000242818">
    <property type="component" value="Unassembled WGS sequence"/>
</dbReference>
<dbReference type="EMBL" id="FMAR01000011">
    <property type="protein sequence ID" value="SCC50540.1"/>
    <property type="molecule type" value="Genomic_DNA"/>
</dbReference>
<evidence type="ECO:0000313" key="8">
    <source>
        <dbReference type="EMBL" id="SCC50540.1"/>
    </source>
</evidence>
<name>A0A1C4F3M5_9BACT</name>
<reference evidence="8 9" key="1">
    <citation type="submission" date="2016-08" db="EMBL/GenBank/DDBJ databases">
        <authorList>
            <person name="Seilhamer J.J."/>
        </authorList>
    </citation>
    <scope>NUCLEOTIDE SEQUENCE [LARGE SCALE GENOMIC DNA]</scope>
    <source>
        <strain evidence="8 9">A37T2</strain>
    </source>
</reference>
<protein>
    <submittedName>
        <fullName evidence="8">DNA-binding response regulator, OmpR family, contains REC and winged-helix (WHTH) domain</fullName>
    </submittedName>
</protein>
<evidence type="ECO:0000256" key="1">
    <source>
        <dbReference type="ARBA" id="ARBA00022553"/>
    </source>
</evidence>
<dbReference type="InterPro" id="IPR011006">
    <property type="entry name" value="CheY-like_superfamily"/>
</dbReference>
<dbReference type="SMART" id="SM00448">
    <property type="entry name" value="REC"/>
    <property type="match status" value="1"/>
</dbReference>
<gene>
    <name evidence="8" type="ORF">GA0116948_111100</name>
</gene>
<evidence type="ECO:0000259" key="7">
    <source>
        <dbReference type="PROSITE" id="PS51755"/>
    </source>
</evidence>
<dbReference type="InterPro" id="IPR039420">
    <property type="entry name" value="WalR-like"/>
</dbReference>
<dbReference type="AlphaFoldDB" id="A0A1C4F3M5"/>
<sequence length="238" mass="27595">MDMKARILLVEDDENVGAVTKKKLEENGYEVFHCTDGQMAWDQFVMRNFDICLLDVVMPKKDGFTLAQQIRRKNDLIPILFLTSKSMDEDKITGFKTGADDYITKPFSMTELLMRIEVFIKRTRSSSNTQPSVEKRSRYTVGKFVFDYAELRLTFSSAAASSTLTQKEADLLKFLCENPNKTLKREEILYHVWGKDDYFLGRSMDVFITKLRKHFKADPDIKLETLHGVGFRFNVPQN</sequence>
<keyword evidence="2" id="KW-0902">Two-component regulatory system</keyword>
<dbReference type="GO" id="GO:0000976">
    <property type="term" value="F:transcription cis-regulatory region binding"/>
    <property type="evidence" value="ECO:0007669"/>
    <property type="project" value="TreeGrafter"/>
</dbReference>
<dbReference type="Pfam" id="PF00486">
    <property type="entry name" value="Trans_reg_C"/>
    <property type="match status" value="1"/>
</dbReference>
<keyword evidence="1 4" id="KW-0597">Phosphoprotein</keyword>
<dbReference type="Gene3D" id="3.40.50.2300">
    <property type="match status" value="1"/>
</dbReference>
<feature type="DNA-binding region" description="OmpR/PhoB-type" evidence="5">
    <location>
        <begin position="136"/>
        <end position="235"/>
    </location>
</feature>
<dbReference type="CDD" id="cd17574">
    <property type="entry name" value="REC_OmpR"/>
    <property type="match status" value="1"/>
</dbReference>
<dbReference type="InterPro" id="IPR036388">
    <property type="entry name" value="WH-like_DNA-bd_sf"/>
</dbReference>
<evidence type="ECO:0000256" key="4">
    <source>
        <dbReference type="PROSITE-ProRule" id="PRU00169"/>
    </source>
</evidence>
<dbReference type="PANTHER" id="PTHR48111">
    <property type="entry name" value="REGULATOR OF RPOS"/>
    <property type="match status" value="1"/>
</dbReference>
<evidence type="ECO:0000313" key="9">
    <source>
        <dbReference type="Proteomes" id="UP000242818"/>
    </source>
</evidence>
<dbReference type="STRING" id="1335309.GA0116948_111100"/>
<dbReference type="GO" id="GO:0000156">
    <property type="term" value="F:phosphorelay response regulator activity"/>
    <property type="evidence" value="ECO:0007669"/>
    <property type="project" value="TreeGrafter"/>
</dbReference>
<evidence type="ECO:0000259" key="6">
    <source>
        <dbReference type="PROSITE" id="PS50110"/>
    </source>
</evidence>
<dbReference type="GO" id="GO:0032993">
    <property type="term" value="C:protein-DNA complex"/>
    <property type="evidence" value="ECO:0007669"/>
    <property type="project" value="TreeGrafter"/>
</dbReference>
<dbReference type="CDD" id="cd00383">
    <property type="entry name" value="trans_reg_C"/>
    <property type="match status" value="1"/>
</dbReference>
<organism evidence="8 9">
    <name type="scientific">Chitinophaga costaii</name>
    <dbReference type="NCBI Taxonomy" id="1335309"/>
    <lineage>
        <taxon>Bacteria</taxon>
        <taxon>Pseudomonadati</taxon>
        <taxon>Bacteroidota</taxon>
        <taxon>Chitinophagia</taxon>
        <taxon>Chitinophagales</taxon>
        <taxon>Chitinophagaceae</taxon>
        <taxon>Chitinophaga</taxon>
    </lineage>
</organism>
<dbReference type="InterPro" id="IPR001789">
    <property type="entry name" value="Sig_transdc_resp-reg_receiver"/>
</dbReference>
<keyword evidence="9" id="KW-1185">Reference proteome</keyword>
<dbReference type="SUPFAM" id="SSF52172">
    <property type="entry name" value="CheY-like"/>
    <property type="match status" value="1"/>
</dbReference>
<dbReference type="GO" id="GO:0005829">
    <property type="term" value="C:cytosol"/>
    <property type="evidence" value="ECO:0007669"/>
    <property type="project" value="TreeGrafter"/>
</dbReference>
<dbReference type="PROSITE" id="PS51755">
    <property type="entry name" value="OMPR_PHOB"/>
    <property type="match status" value="1"/>
</dbReference>
<feature type="domain" description="OmpR/PhoB-type" evidence="7">
    <location>
        <begin position="136"/>
        <end position="235"/>
    </location>
</feature>